<keyword evidence="9" id="KW-1185">Reference proteome</keyword>
<gene>
    <name evidence="8" type="ORF">DCMF_01465</name>
</gene>
<organism evidence="8 9">
    <name type="scientific">Formimonas warabiya</name>
    <dbReference type="NCBI Taxonomy" id="1761012"/>
    <lineage>
        <taxon>Bacteria</taxon>
        <taxon>Bacillati</taxon>
        <taxon>Bacillota</taxon>
        <taxon>Clostridia</taxon>
        <taxon>Eubacteriales</taxon>
        <taxon>Peptococcaceae</taxon>
        <taxon>Candidatus Formimonas</taxon>
    </lineage>
</organism>
<evidence type="ECO:0000256" key="3">
    <source>
        <dbReference type="ARBA" id="ARBA00022475"/>
    </source>
</evidence>
<dbReference type="OrthoDB" id="1807119at2"/>
<evidence type="ECO:0000256" key="6">
    <source>
        <dbReference type="ARBA" id="ARBA00023136"/>
    </source>
</evidence>
<keyword evidence="5 7" id="KW-1133">Transmembrane helix</keyword>
<dbReference type="RefSeq" id="WP_148132796.1">
    <property type="nucleotide sequence ID" value="NZ_CP017634.1"/>
</dbReference>
<dbReference type="KEGG" id="fwa:DCMF_01465"/>
<evidence type="ECO:0000256" key="1">
    <source>
        <dbReference type="ARBA" id="ARBA00004651"/>
    </source>
</evidence>
<accession>A0A3G1KNF3</accession>
<dbReference type="Gene3D" id="1.20.1630.10">
    <property type="entry name" value="Formate dehydrogenase/DMSO reductase domain"/>
    <property type="match status" value="1"/>
</dbReference>
<sequence length="322" mass="35245">MWEKKQPYWEGLAVGYFFLAALGAMTFVVAALLDLSGVGVTSAINGWISLAAVVVTGIGSLCLMLELGNKFKFFLVFTNPSSIMSIGAYFLSLFMVMAFIYATFFFDFIPWYDTGTSGLRTFIAVIGMIAALVLVTYPGLELGEARGRTFWNGSALVPLFFISGSTTGLAGVMLGAVMLGQGDAPAILVLDKILLGFLMALLVFILGYLIDMKHSGREASVRAVQIILHGLYKNTFYGGMILIGIILPLAMYLLGVNPGVLAVKALFVIIGAACFRSVFIQAAVRIGLPGEDREWYEEKELLAFADRLEKRWQEKKTWLYPE</sequence>
<reference evidence="8 9" key="1">
    <citation type="submission" date="2016-10" db="EMBL/GenBank/DDBJ databases">
        <title>Complete Genome Sequence of Peptococcaceae strain DCMF.</title>
        <authorList>
            <person name="Edwards R.J."/>
            <person name="Holland S.I."/>
            <person name="Deshpande N.P."/>
            <person name="Wong Y.K."/>
            <person name="Ertan H."/>
            <person name="Manefield M."/>
            <person name="Russell T.L."/>
            <person name="Lee M.J."/>
        </authorList>
    </citation>
    <scope>NUCLEOTIDE SEQUENCE [LARGE SCALE GENOMIC DNA]</scope>
    <source>
        <strain evidence="8 9">DCMF</strain>
    </source>
</reference>
<evidence type="ECO:0000256" key="2">
    <source>
        <dbReference type="ARBA" id="ARBA00008929"/>
    </source>
</evidence>
<evidence type="ECO:0000256" key="7">
    <source>
        <dbReference type="SAM" id="Phobius"/>
    </source>
</evidence>
<feature type="transmembrane region" description="Helical" evidence="7">
    <location>
        <begin position="86"/>
        <end position="106"/>
    </location>
</feature>
<protein>
    <recommendedName>
        <fullName evidence="10">Polysulfide reductase NrfD</fullName>
    </recommendedName>
</protein>
<dbReference type="EMBL" id="CP017634">
    <property type="protein sequence ID" value="ATW23645.1"/>
    <property type="molecule type" value="Genomic_DNA"/>
</dbReference>
<dbReference type="InterPro" id="IPR005614">
    <property type="entry name" value="NrfD-like"/>
</dbReference>
<name>A0A3G1KNF3_FORW1</name>
<dbReference type="AlphaFoldDB" id="A0A3G1KNF3"/>
<evidence type="ECO:0000313" key="9">
    <source>
        <dbReference type="Proteomes" id="UP000323521"/>
    </source>
</evidence>
<feature type="transmembrane region" description="Helical" evidence="7">
    <location>
        <begin position="44"/>
        <end position="65"/>
    </location>
</feature>
<feature type="transmembrane region" description="Helical" evidence="7">
    <location>
        <begin position="260"/>
        <end position="279"/>
    </location>
</feature>
<keyword evidence="4 7" id="KW-0812">Transmembrane</keyword>
<dbReference type="InterPro" id="IPR052049">
    <property type="entry name" value="Electron_transfer_protein"/>
</dbReference>
<dbReference type="PANTHER" id="PTHR34856:SF2">
    <property type="entry name" value="PROTEIN NRFD"/>
    <property type="match status" value="1"/>
</dbReference>
<feature type="transmembrane region" description="Helical" evidence="7">
    <location>
        <begin position="118"/>
        <end position="137"/>
    </location>
</feature>
<feature type="transmembrane region" description="Helical" evidence="7">
    <location>
        <begin position="149"/>
        <end position="173"/>
    </location>
</feature>
<evidence type="ECO:0008006" key="10">
    <source>
        <dbReference type="Google" id="ProtNLM"/>
    </source>
</evidence>
<keyword evidence="3" id="KW-1003">Cell membrane</keyword>
<feature type="transmembrane region" description="Helical" evidence="7">
    <location>
        <begin position="193"/>
        <end position="210"/>
    </location>
</feature>
<feature type="transmembrane region" description="Helical" evidence="7">
    <location>
        <begin position="231"/>
        <end position="254"/>
    </location>
</feature>
<evidence type="ECO:0000256" key="4">
    <source>
        <dbReference type="ARBA" id="ARBA00022692"/>
    </source>
</evidence>
<comment type="similarity">
    <text evidence="2">Belongs to the NrfD family.</text>
</comment>
<proteinExistence type="inferred from homology"/>
<dbReference type="GO" id="GO:0005886">
    <property type="term" value="C:plasma membrane"/>
    <property type="evidence" value="ECO:0007669"/>
    <property type="project" value="UniProtKB-SubCell"/>
</dbReference>
<dbReference type="PANTHER" id="PTHR34856">
    <property type="entry name" value="PROTEIN NRFD"/>
    <property type="match status" value="1"/>
</dbReference>
<comment type="subcellular location">
    <subcellularLocation>
        <location evidence="1">Cell membrane</location>
        <topology evidence="1">Multi-pass membrane protein</topology>
    </subcellularLocation>
</comment>
<evidence type="ECO:0000256" key="5">
    <source>
        <dbReference type="ARBA" id="ARBA00022989"/>
    </source>
</evidence>
<keyword evidence="6 7" id="KW-0472">Membrane</keyword>
<evidence type="ECO:0000313" key="8">
    <source>
        <dbReference type="EMBL" id="ATW23645.1"/>
    </source>
</evidence>
<dbReference type="Pfam" id="PF03916">
    <property type="entry name" value="NrfD"/>
    <property type="match status" value="1"/>
</dbReference>
<feature type="transmembrane region" description="Helical" evidence="7">
    <location>
        <begin position="12"/>
        <end position="32"/>
    </location>
</feature>
<dbReference type="Proteomes" id="UP000323521">
    <property type="component" value="Chromosome"/>
</dbReference>